<evidence type="ECO:0000313" key="1">
    <source>
        <dbReference type="EMBL" id="KAF7430054.1"/>
    </source>
</evidence>
<dbReference type="EMBL" id="JACSDY010000004">
    <property type="protein sequence ID" value="KAF7430054.1"/>
    <property type="molecule type" value="Genomic_DNA"/>
</dbReference>
<evidence type="ECO:0000313" key="2">
    <source>
        <dbReference type="Proteomes" id="UP000600918"/>
    </source>
</evidence>
<gene>
    <name evidence="1" type="ORF">H0235_006452</name>
</gene>
<protein>
    <submittedName>
        <fullName evidence="1">Uncharacterized protein</fullName>
    </submittedName>
</protein>
<comment type="caution">
    <text evidence="1">The sequence shown here is derived from an EMBL/GenBank/DDBJ whole genome shotgun (WGS) entry which is preliminary data.</text>
</comment>
<organism evidence="1 2">
    <name type="scientific">Vespula pensylvanica</name>
    <name type="common">Western yellow jacket</name>
    <name type="synonym">Wasp</name>
    <dbReference type="NCBI Taxonomy" id="30213"/>
    <lineage>
        <taxon>Eukaryota</taxon>
        <taxon>Metazoa</taxon>
        <taxon>Ecdysozoa</taxon>
        <taxon>Arthropoda</taxon>
        <taxon>Hexapoda</taxon>
        <taxon>Insecta</taxon>
        <taxon>Pterygota</taxon>
        <taxon>Neoptera</taxon>
        <taxon>Endopterygota</taxon>
        <taxon>Hymenoptera</taxon>
        <taxon>Apocrita</taxon>
        <taxon>Aculeata</taxon>
        <taxon>Vespoidea</taxon>
        <taxon>Vespidae</taxon>
        <taxon>Vespinae</taxon>
        <taxon>Vespula</taxon>
    </lineage>
</organism>
<dbReference type="AlphaFoldDB" id="A0A834P6M5"/>
<accession>A0A834P6M5</accession>
<dbReference type="Proteomes" id="UP000600918">
    <property type="component" value="Unassembled WGS sequence"/>
</dbReference>
<reference evidence="1" key="1">
    <citation type="journal article" date="2020" name="G3 (Bethesda)">
        <title>High-Quality Assemblies for Three Invasive Social Wasps from the &lt;i&gt;Vespula&lt;/i&gt; Genus.</title>
        <authorList>
            <person name="Harrop T.W.R."/>
            <person name="Guhlin J."/>
            <person name="McLaughlin G.M."/>
            <person name="Permina E."/>
            <person name="Stockwell P."/>
            <person name="Gilligan J."/>
            <person name="Le Lec M.F."/>
            <person name="Gruber M.A.M."/>
            <person name="Quinn O."/>
            <person name="Lovegrove M."/>
            <person name="Duncan E.J."/>
            <person name="Remnant E.J."/>
            <person name="Van Eeckhoven J."/>
            <person name="Graham B."/>
            <person name="Knapp R.A."/>
            <person name="Langford K.W."/>
            <person name="Kronenberg Z."/>
            <person name="Press M.O."/>
            <person name="Eacker S.M."/>
            <person name="Wilson-Rankin E.E."/>
            <person name="Purcell J."/>
            <person name="Lester P.J."/>
            <person name="Dearden P.K."/>
        </authorList>
    </citation>
    <scope>NUCLEOTIDE SEQUENCE</scope>
    <source>
        <strain evidence="1">Volc-1</strain>
    </source>
</reference>
<sequence>MTPRRHVFAGIRRAILAAAIVGLIILALSNQDGTTNVQQGALLDTFKEIEICRAAFKTRQARIGKVPDAMRRMDTRRSADTASLNYAKEQQS</sequence>
<keyword evidence="2" id="KW-1185">Reference proteome</keyword>
<name>A0A834P6M5_VESPE</name>
<proteinExistence type="predicted"/>